<keyword evidence="3" id="KW-1185">Reference proteome</keyword>
<proteinExistence type="predicted"/>
<organism evidence="2 3">
    <name type="scientific">Angomonas deanei</name>
    <dbReference type="NCBI Taxonomy" id="59799"/>
    <lineage>
        <taxon>Eukaryota</taxon>
        <taxon>Discoba</taxon>
        <taxon>Euglenozoa</taxon>
        <taxon>Kinetoplastea</taxon>
        <taxon>Metakinetoplastina</taxon>
        <taxon>Trypanosomatida</taxon>
        <taxon>Trypanosomatidae</taxon>
        <taxon>Strigomonadinae</taxon>
        <taxon>Angomonas</taxon>
    </lineage>
</organism>
<feature type="region of interest" description="Disordered" evidence="1">
    <location>
        <begin position="213"/>
        <end position="235"/>
    </location>
</feature>
<evidence type="ECO:0000256" key="1">
    <source>
        <dbReference type="SAM" id="MobiDB-lite"/>
    </source>
</evidence>
<reference evidence="2 3" key="1">
    <citation type="submission" date="2020-08" db="EMBL/GenBank/DDBJ databases">
        <authorList>
            <person name="Newling K."/>
            <person name="Davey J."/>
            <person name="Forrester S."/>
        </authorList>
    </citation>
    <scope>NUCLEOTIDE SEQUENCE [LARGE SCALE GENOMIC DNA]</scope>
    <source>
        <strain evidence="3">Crithidia deanei Carvalho (ATCC PRA-265)</strain>
    </source>
</reference>
<dbReference type="EMBL" id="LR877166">
    <property type="protein sequence ID" value="CAD2221646.1"/>
    <property type="molecule type" value="Genomic_DNA"/>
</dbReference>
<dbReference type="Proteomes" id="UP000515908">
    <property type="component" value="Chromosome 22"/>
</dbReference>
<sequence length="302" mass="33348">MQCNNVLYEKALRQDMYFGDELARFNNPLRAAQNNKNNNNNANADGTTNANQRQGGENNPLLNNDGSIVVSSSPSYFTGTSFSTAGNALPSGAASGEAGGNRPNHQGSTQRPQNYNNNVFYFDEHPYSNLNNMNSRSFHFKHLLRRLFCFRCDIARQTELLYLEADHNQRMPPHVDACECLFSGCSYSNESKLIDAVYAEDSEEEEEARVLLGNNSTPNTGNTTAYPGATPQIPGRPPTLRPEALEEANNANNNPTGAPPHLYVNDNDSLFSHDEDENLPLPRPPLPCLQPCPGLAALLWEE</sequence>
<evidence type="ECO:0000313" key="2">
    <source>
        <dbReference type="EMBL" id="CAD2221646.1"/>
    </source>
</evidence>
<gene>
    <name evidence="2" type="ORF">ADEAN_000917800</name>
</gene>
<protein>
    <submittedName>
        <fullName evidence="2">Uncharacterized protein</fullName>
    </submittedName>
</protein>
<name>A0A7G2CP65_9TRYP</name>
<feature type="region of interest" description="Disordered" evidence="1">
    <location>
        <begin position="88"/>
        <end position="115"/>
    </location>
</feature>
<accession>A0A7G2CP65</accession>
<feature type="region of interest" description="Disordered" evidence="1">
    <location>
        <begin position="31"/>
        <end position="66"/>
    </location>
</feature>
<dbReference type="AlphaFoldDB" id="A0A7G2CP65"/>
<feature type="compositionally biased region" description="Polar residues" evidence="1">
    <location>
        <begin position="52"/>
        <end position="66"/>
    </location>
</feature>
<feature type="compositionally biased region" description="Low complexity" evidence="1">
    <location>
        <begin position="31"/>
        <end position="51"/>
    </location>
</feature>
<dbReference type="VEuPathDB" id="TriTrypDB:ADEAN_000917800"/>
<feature type="compositionally biased region" description="Low complexity" evidence="1">
    <location>
        <begin position="213"/>
        <end position="224"/>
    </location>
</feature>
<evidence type="ECO:0000313" key="3">
    <source>
        <dbReference type="Proteomes" id="UP000515908"/>
    </source>
</evidence>
<feature type="compositionally biased region" description="Polar residues" evidence="1">
    <location>
        <begin position="103"/>
        <end position="115"/>
    </location>
</feature>